<keyword evidence="11" id="KW-0812">Transmembrane</keyword>
<reference evidence="13" key="1">
    <citation type="submission" date="2019-06" db="EMBL/GenBank/DDBJ databases">
        <authorList>
            <consortium name="Wellcome Sanger Institute Data Sharing"/>
        </authorList>
    </citation>
    <scope>NUCLEOTIDE SEQUENCE [LARGE SCALE GENOMIC DNA]</scope>
</reference>
<dbReference type="GO" id="GO:0003677">
    <property type="term" value="F:DNA binding"/>
    <property type="evidence" value="ECO:0007669"/>
    <property type="project" value="UniProtKB-KW"/>
</dbReference>
<dbReference type="GO" id="GO:0046983">
    <property type="term" value="F:protein dimerization activity"/>
    <property type="evidence" value="ECO:0007669"/>
    <property type="project" value="InterPro"/>
</dbReference>
<dbReference type="PANTHER" id="PTHR46481:SF10">
    <property type="entry name" value="ZINC FINGER BED DOMAIN-CONTAINING PROTEIN 39"/>
    <property type="match status" value="1"/>
</dbReference>
<dbReference type="Ensembl" id="ENSSFAT00005055393.1">
    <property type="protein sequence ID" value="ENSSFAP00005053715.1"/>
    <property type="gene ID" value="ENSSFAG00005025642.1"/>
</dbReference>
<keyword evidence="2" id="KW-0479">Metal-binding</keyword>
<dbReference type="Pfam" id="PF02892">
    <property type="entry name" value="zf-BED"/>
    <property type="match status" value="1"/>
</dbReference>
<dbReference type="Pfam" id="PF05699">
    <property type="entry name" value="Dimer_Tnp_hAT"/>
    <property type="match status" value="1"/>
</dbReference>
<dbReference type="GO" id="GO:0008270">
    <property type="term" value="F:zinc ion binding"/>
    <property type="evidence" value="ECO:0007669"/>
    <property type="project" value="UniProtKB-KW"/>
</dbReference>
<organism evidence="13 14">
    <name type="scientific">Salarias fasciatus</name>
    <name type="common">Jewelled blenny</name>
    <name type="synonym">Blennius fasciatus</name>
    <dbReference type="NCBI Taxonomy" id="181472"/>
    <lineage>
        <taxon>Eukaryota</taxon>
        <taxon>Metazoa</taxon>
        <taxon>Chordata</taxon>
        <taxon>Craniata</taxon>
        <taxon>Vertebrata</taxon>
        <taxon>Euteleostomi</taxon>
        <taxon>Actinopterygii</taxon>
        <taxon>Neopterygii</taxon>
        <taxon>Teleostei</taxon>
        <taxon>Neoteleostei</taxon>
        <taxon>Acanthomorphata</taxon>
        <taxon>Ovalentaria</taxon>
        <taxon>Blenniimorphae</taxon>
        <taxon>Blenniiformes</taxon>
        <taxon>Blennioidei</taxon>
        <taxon>Blenniidae</taxon>
        <taxon>Salariinae</taxon>
        <taxon>Salarias</taxon>
    </lineage>
</organism>
<feature type="domain" description="BED-type" evidence="12">
    <location>
        <begin position="12"/>
        <end position="68"/>
    </location>
</feature>
<keyword evidence="8" id="KW-0539">Nucleus</keyword>
<evidence type="ECO:0000256" key="8">
    <source>
        <dbReference type="ARBA" id="ARBA00023242"/>
    </source>
</evidence>
<comment type="subcellular location">
    <subcellularLocation>
        <location evidence="1">Nucleus</location>
    </subcellularLocation>
</comment>
<keyword evidence="14" id="KW-1185">Reference proteome</keyword>
<evidence type="ECO:0000259" key="12">
    <source>
        <dbReference type="PROSITE" id="PS50808"/>
    </source>
</evidence>
<keyword evidence="3 9" id="KW-0863">Zinc-finger</keyword>
<dbReference type="PROSITE" id="PS50808">
    <property type="entry name" value="ZF_BED"/>
    <property type="match status" value="1"/>
</dbReference>
<feature type="transmembrane region" description="Helical" evidence="11">
    <location>
        <begin position="601"/>
        <end position="622"/>
    </location>
</feature>
<dbReference type="OMA" id="GACEHKQ"/>
<evidence type="ECO:0000313" key="13">
    <source>
        <dbReference type="Ensembl" id="ENSSFAP00005053715.1"/>
    </source>
</evidence>
<feature type="region of interest" description="Disordered" evidence="10">
    <location>
        <begin position="442"/>
        <end position="471"/>
    </location>
</feature>
<dbReference type="SUPFAM" id="SSF57667">
    <property type="entry name" value="beta-beta-alpha zinc fingers"/>
    <property type="match status" value="1"/>
</dbReference>
<evidence type="ECO:0000256" key="10">
    <source>
        <dbReference type="SAM" id="MobiDB-lite"/>
    </source>
</evidence>
<evidence type="ECO:0000256" key="7">
    <source>
        <dbReference type="ARBA" id="ARBA00023163"/>
    </source>
</evidence>
<sequence length="632" mass="70697">MAGELEDAPRSIYKSEIWTHFGFYSKDGGRDKSHAICKMCLSKVKYCGNTTNLRAHVARHHQDVEVKGKQATSSSQLTLEQVTSAKFASSSPRAAKITHSVIYYMCKDMRPLSTVEGDGFRFNVNTLEPRYTIPSRQHFIDVALPRLYKEEKTTVLDELRFAERVALTCDAWTSRSTESYVTVTAHHIDEWKISSHVLQTRPMYDSHTGENITALLREVVDEWGLRAKEPVVVTDNAPNMAVAARLAEMDHIKCFAHSLNLASQKALKLPAVARLLGRIRRVTGFFRRSTTASHQLQLITDVITRWNSSYDMTERFLEQQPAIVAALLSNEADITCAEEVLKALKAMKDATKVMSEEGMPTLSVIAPLHAKLVMETEENSEDSQTVKDIKAAIAQDLSKRHANDETLYMTSAVDPQFKNLPFLPEEKQRLIYSRLTDAIVTEKQKHSVKDQPAPSPEPESQPIPDMPPVKRPRASCALADLLGSTFPTQKNDTETKSDQEAAEDEVKMFRMESPLPLNGDPLNWWMEHEGAYPHISTVARRFLCVPGTSVSAERVFSTAGDIVTAKRSVLKAEHVDQLVFLQKNLKRNCCLLCPPLLMTNFVFHLLCSCWCVCVCVCVGGVAGGNLGKDLVF</sequence>
<dbReference type="Gene3D" id="1.10.10.1070">
    <property type="entry name" value="Zinc finger, BED domain-containing"/>
    <property type="match status" value="1"/>
</dbReference>
<evidence type="ECO:0000256" key="11">
    <source>
        <dbReference type="SAM" id="Phobius"/>
    </source>
</evidence>
<keyword evidence="6" id="KW-0238">DNA-binding</keyword>
<reference evidence="13" key="2">
    <citation type="submission" date="2025-08" db="UniProtKB">
        <authorList>
            <consortium name="Ensembl"/>
        </authorList>
    </citation>
    <scope>IDENTIFICATION</scope>
</reference>
<dbReference type="PANTHER" id="PTHR46481">
    <property type="entry name" value="ZINC FINGER BED DOMAIN-CONTAINING PROTEIN 4"/>
    <property type="match status" value="1"/>
</dbReference>
<dbReference type="InParanoid" id="A0A672JL57"/>
<proteinExistence type="predicted"/>
<evidence type="ECO:0000256" key="2">
    <source>
        <dbReference type="ARBA" id="ARBA00022723"/>
    </source>
</evidence>
<reference evidence="13" key="3">
    <citation type="submission" date="2025-09" db="UniProtKB">
        <authorList>
            <consortium name="Ensembl"/>
        </authorList>
    </citation>
    <scope>IDENTIFICATION</scope>
</reference>
<dbReference type="SUPFAM" id="SSF140996">
    <property type="entry name" value="Hermes dimerisation domain"/>
    <property type="match status" value="1"/>
</dbReference>
<evidence type="ECO:0000313" key="14">
    <source>
        <dbReference type="Proteomes" id="UP000472267"/>
    </source>
</evidence>
<dbReference type="InterPro" id="IPR003656">
    <property type="entry name" value="Znf_BED"/>
</dbReference>
<dbReference type="InterPro" id="IPR008906">
    <property type="entry name" value="HATC_C_dom"/>
</dbReference>
<keyword evidence="4" id="KW-0862">Zinc</keyword>
<accession>A0A672JL57</accession>
<keyword evidence="11" id="KW-1133">Transmembrane helix</keyword>
<dbReference type="InterPro" id="IPR052035">
    <property type="entry name" value="ZnF_BED_domain_contain"/>
</dbReference>
<evidence type="ECO:0000256" key="5">
    <source>
        <dbReference type="ARBA" id="ARBA00023015"/>
    </source>
</evidence>
<evidence type="ECO:0000256" key="9">
    <source>
        <dbReference type="PROSITE-ProRule" id="PRU00027"/>
    </source>
</evidence>
<evidence type="ECO:0000256" key="4">
    <source>
        <dbReference type="ARBA" id="ARBA00022833"/>
    </source>
</evidence>
<evidence type="ECO:0000256" key="6">
    <source>
        <dbReference type="ARBA" id="ARBA00023125"/>
    </source>
</evidence>
<dbReference type="InterPro" id="IPR036236">
    <property type="entry name" value="Znf_C2H2_sf"/>
</dbReference>
<dbReference type="SMART" id="SM00614">
    <property type="entry name" value="ZnF_BED"/>
    <property type="match status" value="1"/>
</dbReference>
<name>A0A672JL57_SALFA</name>
<dbReference type="GO" id="GO:0005634">
    <property type="term" value="C:nucleus"/>
    <property type="evidence" value="ECO:0007669"/>
    <property type="project" value="UniProtKB-SubCell"/>
</dbReference>
<dbReference type="InterPro" id="IPR012337">
    <property type="entry name" value="RNaseH-like_sf"/>
</dbReference>
<dbReference type="AlphaFoldDB" id="A0A672JL57"/>
<dbReference type="GO" id="GO:0009791">
    <property type="term" value="P:post-embryonic development"/>
    <property type="evidence" value="ECO:0007669"/>
    <property type="project" value="UniProtKB-ARBA"/>
</dbReference>
<feature type="compositionally biased region" description="Pro residues" evidence="10">
    <location>
        <begin position="453"/>
        <end position="469"/>
    </location>
</feature>
<dbReference type="SUPFAM" id="SSF53098">
    <property type="entry name" value="Ribonuclease H-like"/>
    <property type="match status" value="1"/>
</dbReference>
<evidence type="ECO:0000256" key="3">
    <source>
        <dbReference type="ARBA" id="ARBA00022771"/>
    </source>
</evidence>
<keyword evidence="11" id="KW-0472">Membrane</keyword>
<dbReference type="Proteomes" id="UP000472267">
    <property type="component" value="Chromosome 7"/>
</dbReference>
<protein>
    <recommendedName>
        <fullName evidence="12">BED-type domain-containing protein</fullName>
    </recommendedName>
</protein>
<evidence type="ECO:0000256" key="1">
    <source>
        <dbReference type="ARBA" id="ARBA00004123"/>
    </source>
</evidence>
<keyword evidence="7" id="KW-0804">Transcription</keyword>
<keyword evidence="5" id="KW-0805">Transcription regulation</keyword>